<dbReference type="EMBL" id="LAZR01004733">
    <property type="protein sequence ID" value="KKN06058.1"/>
    <property type="molecule type" value="Genomic_DNA"/>
</dbReference>
<evidence type="ECO:0008006" key="3">
    <source>
        <dbReference type="Google" id="ProtNLM"/>
    </source>
</evidence>
<dbReference type="PANTHER" id="PTHR10472">
    <property type="entry name" value="D-TYROSYL-TRNA TYR DEACYLASE"/>
    <property type="match status" value="1"/>
</dbReference>
<dbReference type="HAMAP" id="MF_00518">
    <property type="entry name" value="Deacylase_Dtd"/>
    <property type="match status" value="1"/>
</dbReference>
<dbReference type="FunFam" id="3.50.80.10:FF:000001">
    <property type="entry name" value="D-aminoacyl-tRNA deacylase"/>
    <property type="match status" value="1"/>
</dbReference>
<sequence>MKIVLQRVKQASVEVKGKTTGEIERGICLLVGIEKGDSEDDAQYLAKKVVELRIFPDKEGKMNLSLPETRGEVLAVSQFTLAGSVQKGRRPSFDRAELPERAEELFRYFVDLIRQRGFKIETGIFGALMDVHLVNDGPVTFILEKKKSYED</sequence>
<dbReference type="GO" id="GO:0005737">
    <property type="term" value="C:cytoplasm"/>
    <property type="evidence" value="ECO:0007669"/>
    <property type="project" value="InterPro"/>
</dbReference>
<dbReference type="PANTHER" id="PTHR10472:SF5">
    <property type="entry name" value="D-AMINOACYL-TRNA DEACYLASE 1"/>
    <property type="match status" value="1"/>
</dbReference>
<dbReference type="Gene3D" id="3.50.80.10">
    <property type="entry name" value="D-tyrosyl-tRNA(Tyr) deacylase"/>
    <property type="match status" value="1"/>
</dbReference>
<dbReference type="GO" id="GO:0051500">
    <property type="term" value="F:D-tyrosyl-tRNA(Tyr) deacylase activity"/>
    <property type="evidence" value="ECO:0007669"/>
    <property type="project" value="TreeGrafter"/>
</dbReference>
<organism evidence="2">
    <name type="scientific">marine sediment metagenome</name>
    <dbReference type="NCBI Taxonomy" id="412755"/>
    <lineage>
        <taxon>unclassified sequences</taxon>
        <taxon>metagenomes</taxon>
        <taxon>ecological metagenomes</taxon>
    </lineage>
</organism>
<dbReference type="InterPro" id="IPR003732">
    <property type="entry name" value="Daa-tRNA_deacyls_DTD"/>
</dbReference>
<comment type="similarity">
    <text evidence="1">Belongs to the DTD family.</text>
</comment>
<proteinExistence type="inferred from homology"/>
<dbReference type="NCBIfam" id="TIGR00256">
    <property type="entry name" value="D-aminoacyl-tRNA deacylase"/>
    <property type="match status" value="1"/>
</dbReference>
<dbReference type="SUPFAM" id="SSF69500">
    <property type="entry name" value="DTD-like"/>
    <property type="match status" value="1"/>
</dbReference>
<name>A0A0F9QL24_9ZZZZ</name>
<protein>
    <recommendedName>
        <fullName evidence="3">D-aminoacyl-tRNA deacylase</fullName>
    </recommendedName>
</protein>
<dbReference type="AlphaFoldDB" id="A0A0F9QL24"/>
<comment type="caution">
    <text evidence="2">The sequence shown here is derived from an EMBL/GenBank/DDBJ whole genome shotgun (WGS) entry which is preliminary data.</text>
</comment>
<accession>A0A0F9QL24</accession>
<dbReference type="CDD" id="cd00563">
    <property type="entry name" value="Dtyr_deacylase"/>
    <property type="match status" value="1"/>
</dbReference>
<dbReference type="Pfam" id="PF02580">
    <property type="entry name" value="Tyr_Deacylase"/>
    <property type="match status" value="1"/>
</dbReference>
<reference evidence="2" key="1">
    <citation type="journal article" date="2015" name="Nature">
        <title>Complex archaea that bridge the gap between prokaryotes and eukaryotes.</title>
        <authorList>
            <person name="Spang A."/>
            <person name="Saw J.H."/>
            <person name="Jorgensen S.L."/>
            <person name="Zaremba-Niedzwiedzka K."/>
            <person name="Martijn J."/>
            <person name="Lind A.E."/>
            <person name="van Eijk R."/>
            <person name="Schleper C."/>
            <person name="Guy L."/>
            <person name="Ettema T.J."/>
        </authorList>
    </citation>
    <scope>NUCLEOTIDE SEQUENCE</scope>
</reference>
<gene>
    <name evidence="2" type="ORF">LCGC14_1081090</name>
</gene>
<evidence type="ECO:0000256" key="1">
    <source>
        <dbReference type="ARBA" id="ARBA00009673"/>
    </source>
</evidence>
<evidence type="ECO:0000313" key="2">
    <source>
        <dbReference type="EMBL" id="KKN06058.1"/>
    </source>
</evidence>
<dbReference type="InterPro" id="IPR023509">
    <property type="entry name" value="DTD-like_sf"/>
</dbReference>